<name>A0ABN2MIZ7_9MICO</name>
<keyword evidence="2" id="KW-1185">Reference proteome</keyword>
<reference evidence="1 2" key="1">
    <citation type="journal article" date="2019" name="Int. J. Syst. Evol. Microbiol.">
        <title>The Global Catalogue of Microorganisms (GCM) 10K type strain sequencing project: providing services to taxonomists for standard genome sequencing and annotation.</title>
        <authorList>
            <consortium name="The Broad Institute Genomics Platform"/>
            <consortium name="The Broad Institute Genome Sequencing Center for Infectious Disease"/>
            <person name="Wu L."/>
            <person name="Ma J."/>
        </authorList>
    </citation>
    <scope>NUCLEOTIDE SEQUENCE [LARGE SCALE GENOMIC DNA]</scope>
    <source>
        <strain evidence="1 2">JCM 14323</strain>
    </source>
</reference>
<protein>
    <submittedName>
        <fullName evidence="1">Uncharacterized protein</fullName>
    </submittedName>
</protein>
<proteinExistence type="predicted"/>
<comment type="caution">
    <text evidence="1">The sequence shown here is derived from an EMBL/GenBank/DDBJ whole genome shotgun (WGS) entry which is preliminary data.</text>
</comment>
<evidence type="ECO:0000313" key="1">
    <source>
        <dbReference type="EMBL" id="GAA1827510.1"/>
    </source>
</evidence>
<evidence type="ECO:0000313" key="2">
    <source>
        <dbReference type="Proteomes" id="UP001501746"/>
    </source>
</evidence>
<organism evidence="1 2">
    <name type="scientific">Agromyces salentinus</name>
    <dbReference type="NCBI Taxonomy" id="269421"/>
    <lineage>
        <taxon>Bacteria</taxon>
        <taxon>Bacillati</taxon>
        <taxon>Actinomycetota</taxon>
        <taxon>Actinomycetes</taxon>
        <taxon>Micrococcales</taxon>
        <taxon>Microbacteriaceae</taxon>
        <taxon>Agromyces</taxon>
    </lineage>
</organism>
<sequence length="153" mass="15993">MRTVTGIGRLGVLSQRPGGTAAWGEVLAHRGDPEVIAVVRQRFIDHDVTADSVVAALDDGGDRIFADATSGRADWAVAHGGAAAAALLASEVAAYASYLTSRAASVRSLAVDELLEERSAVEVASELGISRQKIYEIARGASKVRDAFTSEAR</sequence>
<dbReference type="Proteomes" id="UP001501746">
    <property type="component" value="Unassembled WGS sequence"/>
</dbReference>
<gene>
    <name evidence="1" type="ORF">GCM10009750_08730</name>
</gene>
<dbReference type="EMBL" id="BAAANK010000002">
    <property type="protein sequence ID" value="GAA1827510.1"/>
    <property type="molecule type" value="Genomic_DNA"/>
</dbReference>
<accession>A0ABN2MIZ7</accession>